<evidence type="ECO:0000259" key="3">
    <source>
        <dbReference type="PROSITE" id="PS50977"/>
    </source>
</evidence>
<dbReference type="KEGG" id="hdh:G5B40_17450"/>
<dbReference type="EMBL" id="CP049056">
    <property type="protein sequence ID" value="QIE57069.1"/>
    <property type="molecule type" value="Genomic_DNA"/>
</dbReference>
<dbReference type="Proteomes" id="UP000503336">
    <property type="component" value="Chromosome"/>
</dbReference>
<feature type="domain" description="HTH tetR-type" evidence="3">
    <location>
        <begin position="3"/>
        <end position="63"/>
    </location>
</feature>
<dbReference type="Pfam" id="PF00440">
    <property type="entry name" value="TetR_N"/>
    <property type="match status" value="1"/>
</dbReference>
<dbReference type="Gene3D" id="1.10.357.10">
    <property type="entry name" value="Tetracycline Repressor, domain 2"/>
    <property type="match status" value="1"/>
</dbReference>
<evidence type="ECO:0000313" key="4">
    <source>
        <dbReference type="EMBL" id="QIE57069.1"/>
    </source>
</evidence>
<reference evidence="4 5" key="1">
    <citation type="submission" date="2020-02" db="EMBL/GenBank/DDBJ databases">
        <title>complete genome sequence of Rhodobacteraceae bacterium.</title>
        <authorList>
            <person name="Park J."/>
            <person name="Kim Y.-S."/>
            <person name="Kim K.-H."/>
        </authorList>
    </citation>
    <scope>NUCLEOTIDE SEQUENCE [LARGE SCALE GENOMIC DNA]</scope>
    <source>
        <strain evidence="4 5">RR4-56</strain>
    </source>
</reference>
<dbReference type="GO" id="GO:0003677">
    <property type="term" value="F:DNA binding"/>
    <property type="evidence" value="ECO:0007669"/>
    <property type="project" value="UniProtKB-UniRule"/>
</dbReference>
<gene>
    <name evidence="4" type="ORF">G5B40_17450</name>
</gene>
<dbReference type="SUPFAM" id="SSF46689">
    <property type="entry name" value="Homeodomain-like"/>
    <property type="match status" value="1"/>
</dbReference>
<organism evidence="4 5">
    <name type="scientific">Pikeienuella piscinae</name>
    <dbReference type="NCBI Taxonomy" id="2748098"/>
    <lineage>
        <taxon>Bacteria</taxon>
        <taxon>Pseudomonadati</taxon>
        <taxon>Pseudomonadota</taxon>
        <taxon>Alphaproteobacteria</taxon>
        <taxon>Rhodobacterales</taxon>
        <taxon>Paracoccaceae</taxon>
        <taxon>Pikeienuella</taxon>
    </lineage>
</organism>
<dbReference type="PROSITE" id="PS50977">
    <property type="entry name" value="HTH_TETR_2"/>
    <property type="match status" value="1"/>
</dbReference>
<evidence type="ECO:0000256" key="2">
    <source>
        <dbReference type="PROSITE-ProRule" id="PRU00335"/>
    </source>
</evidence>
<accession>A0A7L5C524</accession>
<evidence type="ECO:0000256" key="1">
    <source>
        <dbReference type="ARBA" id="ARBA00023125"/>
    </source>
</evidence>
<sequence>MARYSRRDWLALGRLALAEAGPAALTVEALTARAGKTRGSFYHHFPTHGDFVAALAAEWRRGLADGNKPHCPYDWAVERGMRRLAAAAPAARSEVEAADAARIARLRAAQADPASPAATDYAAIAQAVRLGLLADDRADPERIDRLLRLLDEMIAAHWNE</sequence>
<dbReference type="RefSeq" id="WP_165101320.1">
    <property type="nucleotide sequence ID" value="NZ_CP049056.1"/>
</dbReference>
<name>A0A7L5C524_9RHOB</name>
<dbReference type="InterPro" id="IPR009057">
    <property type="entry name" value="Homeodomain-like_sf"/>
</dbReference>
<protein>
    <submittedName>
        <fullName evidence="4">TetR/AcrR family transcriptional regulator</fullName>
    </submittedName>
</protein>
<keyword evidence="5" id="KW-1185">Reference proteome</keyword>
<evidence type="ECO:0000313" key="5">
    <source>
        <dbReference type="Proteomes" id="UP000503336"/>
    </source>
</evidence>
<proteinExistence type="predicted"/>
<feature type="DNA-binding region" description="H-T-H motif" evidence="2">
    <location>
        <begin position="26"/>
        <end position="45"/>
    </location>
</feature>
<dbReference type="AlphaFoldDB" id="A0A7L5C524"/>
<dbReference type="InterPro" id="IPR001647">
    <property type="entry name" value="HTH_TetR"/>
</dbReference>
<keyword evidence="1 2" id="KW-0238">DNA-binding</keyword>